<dbReference type="PROSITE" id="PS00792">
    <property type="entry name" value="DHPS_1"/>
    <property type="match status" value="1"/>
</dbReference>
<evidence type="ECO:0000256" key="9">
    <source>
        <dbReference type="ARBA" id="ARBA00022842"/>
    </source>
</evidence>
<comment type="similarity">
    <text evidence="4">Belongs to the DHPS family.</text>
</comment>
<dbReference type="GO" id="GO:0046654">
    <property type="term" value="P:tetrahydrofolate biosynthetic process"/>
    <property type="evidence" value="ECO:0007669"/>
    <property type="project" value="TreeGrafter"/>
</dbReference>
<gene>
    <name evidence="13" type="ORF">SYN_02778</name>
</gene>
<evidence type="ECO:0000313" key="13">
    <source>
        <dbReference type="EMBL" id="ABC77407.1"/>
    </source>
</evidence>
<dbReference type="GO" id="GO:0004156">
    <property type="term" value="F:dihydropteroate synthase activity"/>
    <property type="evidence" value="ECO:0007669"/>
    <property type="project" value="UniProtKB-EC"/>
</dbReference>
<sequence length="415" mass="44924">MGKIKSLYIPCYPMRSLHVPFPSEAAALLKEVGVDPYGIDAMLPKMSHLNVLIEGLECRVANIVKQEMLSVGGDAAVARGSVGCAIERTDAILMGTAKQIQRFAEKISCQPLGLRVIAERLRELLANMAKESILLRTPKRKIVFGKNTHIMGILNVTPDSFSDGGRYLLPDQAVARGIQLAEEGADILDIGGESSRPGSDPVSLTEEANRVLPVIKRLVREIDIPVSIDTTKAEIAREALAAGAEIINDISSMSFDEHMMQTVIDSGAAVVLMHMRGKPKNMQKGDLTYRSVRGEVIQSLRERMNQAVSSGIEEERILVDPGFGFGKKPADSLKLLKHLSEFKSLGRPILVGPSRKYFIAAAMAEKEAIPDPLQRIEGTAAAVVAAIMNGAHIVRVHDVSVMKKTAAVTDAILHA</sequence>
<dbReference type="NCBIfam" id="TIGR01496">
    <property type="entry name" value="DHPS"/>
    <property type="match status" value="1"/>
</dbReference>
<evidence type="ECO:0000256" key="6">
    <source>
        <dbReference type="ARBA" id="ARBA00016919"/>
    </source>
</evidence>
<dbReference type="Gene3D" id="3.20.20.20">
    <property type="entry name" value="Dihydropteroate synthase-like"/>
    <property type="match status" value="1"/>
</dbReference>
<evidence type="ECO:0000256" key="11">
    <source>
        <dbReference type="ARBA" id="ARBA00030193"/>
    </source>
</evidence>
<dbReference type="InterPro" id="IPR011005">
    <property type="entry name" value="Dihydropteroate_synth-like_sf"/>
</dbReference>
<proteinExistence type="inferred from homology"/>
<keyword evidence="10" id="KW-0289">Folate biosynthesis</keyword>
<evidence type="ECO:0000256" key="1">
    <source>
        <dbReference type="ARBA" id="ARBA00000012"/>
    </source>
</evidence>
<dbReference type="EMBL" id="CP000252">
    <property type="protein sequence ID" value="ABC77407.1"/>
    <property type="molecule type" value="Genomic_DNA"/>
</dbReference>
<keyword evidence="14" id="KW-1185">Reference proteome</keyword>
<comment type="cofactor">
    <cofactor evidence="2">
        <name>Mg(2+)</name>
        <dbReference type="ChEBI" id="CHEBI:18420"/>
    </cofactor>
</comment>
<keyword evidence="8" id="KW-0479">Metal-binding</keyword>
<accession>Q2LTJ8</accession>
<dbReference type="PANTHER" id="PTHR20941">
    <property type="entry name" value="FOLATE SYNTHESIS PROTEINS"/>
    <property type="match status" value="1"/>
</dbReference>
<feature type="domain" description="Pterin-binding" evidence="12">
    <location>
        <begin position="148"/>
        <end position="407"/>
    </location>
</feature>
<dbReference type="Pfam" id="PF00809">
    <property type="entry name" value="Pterin_bind"/>
    <property type="match status" value="1"/>
</dbReference>
<dbReference type="InterPro" id="IPR000489">
    <property type="entry name" value="Pterin-binding_dom"/>
</dbReference>
<dbReference type="PROSITE" id="PS50972">
    <property type="entry name" value="PTERIN_BINDING"/>
    <property type="match status" value="1"/>
</dbReference>
<dbReference type="CDD" id="cd00739">
    <property type="entry name" value="DHPS"/>
    <property type="match status" value="1"/>
</dbReference>
<dbReference type="InParanoid" id="Q2LTJ8"/>
<evidence type="ECO:0000256" key="10">
    <source>
        <dbReference type="ARBA" id="ARBA00022909"/>
    </source>
</evidence>
<dbReference type="RefSeq" id="WP_011417429.1">
    <property type="nucleotide sequence ID" value="NC_007759.1"/>
</dbReference>
<dbReference type="GO" id="GO:0005829">
    <property type="term" value="C:cytosol"/>
    <property type="evidence" value="ECO:0007669"/>
    <property type="project" value="TreeGrafter"/>
</dbReference>
<dbReference type="STRING" id="56780.SYN_02778"/>
<dbReference type="Proteomes" id="UP000001933">
    <property type="component" value="Chromosome"/>
</dbReference>
<evidence type="ECO:0000256" key="8">
    <source>
        <dbReference type="ARBA" id="ARBA00022723"/>
    </source>
</evidence>
<dbReference type="AlphaFoldDB" id="Q2LTJ8"/>
<evidence type="ECO:0000256" key="7">
    <source>
        <dbReference type="ARBA" id="ARBA00022679"/>
    </source>
</evidence>
<dbReference type="eggNOG" id="COG0294">
    <property type="taxonomic scope" value="Bacteria"/>
</dbReference>
<dbReference type="KEGG" id="sat:SYN_02778"/>
<dbReference type="HOGENOM" id="CLU_008023_1_0_7"/>
<organism evidence="13 14">
    <name type="scientific">Syntrophus aciditrophicus (strain SB)</name>
    <dbReference type="NCBI Taxonomy" id="56780"/>
    <lineage>
        <taxon>Bacteria</taxon>
        <taxon>Pseudomonadati</taxon>
        <taxon>Thermodesulfobacteriota</taxon>
        <taxon>Syntrophia</taxon>
        <taxon>Syntrophales</taxon>
        <taxon>Syntrophaceae</taxon>
        <taxon>Syntrophus</taxon>
    </lineage>
</organism>
<dbReference type="FunCoup" id="Q2LTJ8">
    <property type="interactions" value="431"/>
</dbReference>
<keyword evidence="9" id="KW-0460">Magnesium</keyword>
<reference evidence="13 14" key="1">
    <citation type="journal article" date="2007" name="Proc. Natl. Acad. Sci. U.S.A.">
        <title>The genome of Syntrophus aciditrophicus: life at the thermodynamic limit of microbial growth.</title>
        <authorList>
            <person name="McInerney M.J."/>
            <person name="Rohlin L."/>
            <person name="Mouttaki H."/>
            <person name="Kim U."/>
            <person name="Krupp R.S."/>
            <person name="Rios-Hernandez L."/>
            <person name="Sieber J."/>
            <person name="Struchtemeyer C.G."/>
            <person name="Bhattacharyya A."/>
            <person name="Campbell J.W."/>
            <person name="Gunsalus R.P."/>
        </authorList>
    </citation>
    <scope>NUCLEOTIDE SEQUENCE [LARGE SCALE GENOMIC DNA]</scope>
    <source>
        <strain evidence="13 14">SB</strain>
    </source>
</reference>
<evidence type="ECO:0000256" key="5">
    <source>
        <dbReference type="ARBA" id="ARBA00012458"/>
    </source>
</evidence>
<evidence type="ECO:0000256" key="2">
    <source>
        <dbReference type="ARBA" id="ARBA00001946"/>
    </source>
</evidence>
<evidence type="ECO:0000313" key="14">
    <source>
        <dbReference type="Proteomes" id="UP000001933"/>
    </source>
</evidence>
<dbReference type="PANTHER" id="PTHR20941:SF1">
    <property type="entry name" value="FOLIC ACID SYNTHESIS PROTEIN FOL1"/>
    <property type="match status" value="1"/>
</dbReference>
<evidence type="ECO:0000259" key="12">
    <source>
        <dbReference type="PROSITE" id="PS50972"/>
    </source>
</evidence>
<comment type="pathway">
    <text evidence="3">Cofactor biosynthesis; tetrahydrofolate biosynthesis; 7,8-dihydrofolate from 2-amino-4-hydroxy-6-hydroxymethyl-7,8-dihydropteridine diphosphate and 4-aminobenzoate: step 1/2.</text>
</comment>
<dbReference type="SUPFAM" id="SSF51717">
    <property type="entry name" value="Dihydropteroate synthetase-like"/>
    <property type="match status" value="1"/>
</dbReference>
<evidence type="ECO:0000256" key="3">
    <source>
        <dbReference type="ARBA" id="ARBA00004763"/>
    </source>
</evidence>
<dbReference type="InterPro" id="IPR006390">
    <property type="entry name" value="DHP_synth_dom"/>
</dbReference>
<dbReference type="PROSITE" id="PS00793">
    <property type="entry name" value="DHPS_2"/>
    <property type="match status" value="1"/>
</dbReference>
<evidence type="ECO:0000256" key="4">
    <source>
        <dbReference type="ARBA" id="ARBA00009503"/>
    </source>
</evidence>
<protein>
    <recommendedName>
        <fullName evidence="6">Dihydropteroate synthase</fullName>
        <ecNumber evidence="5">2.5.1.15</ecNumber>
    </recommendedName>
    <alternativeName>
        <fullName evidence="11">Dihydropteroate pyrophosphorylase</fullName>
    </alternativeName>
</protein>
<dbReference type="GO" id="GO:0046656">
    <property type="term" value="P:folic acid biosynthetic process"/>
    <property type="evidence" value="ECO:0007669"/>
    <property type="project" value="UniProtKB-KW"/>
</dbReference>
<dbReference type="EC" id="2.5.1.15" evidence="5"/>
<comment type="catalytic activity">
    <reaction evidence="1">
        <text>(7,8-dihydropterin-6-yl)methyl diphosphate + 4-aminobenzoate = 7,8-dihydropteroate + diphosphate</text>
        <dbReference type="Rhea" id="RHEA:19949"/>
        <dbReference type="ChEBI" id="CHEBI:17836"/>
        <dbReference type="ChEBI" id="CHEBI:17839"/>
        <dbReference type="ChEBI" id="CHEBI:33019"/>
        <dbReference type="ChEBI" id="CHEBI:72950"/>
        <dbReference type="EC" id="2.5.1.15"/>
    </reaction>
</comment>
<keyword evidence="7 13" id="KW-0808">Transferase</keyword>
<dbReference type="GO" id="GO:0046872">
    <property type="term" value="F:metal ion binding"/>
    <property type="evidence" value="ECO:0007669"/>
    <property type="project" value="UniProtKB-KW"/>
</dbReference>
<dbReference type="InterPro" id="IPR045031">
    <property type="entry name" value="DHP_synth-like"/>
</dbReference>
<dbReference type="FunFam" id="3.20.20.20:FF:000006">
    <property type="entry name" value="Dihydropteroate synthase"/>
    <property type="match status" value="1"/>
</dbReference>
<name>Q2LTJ8_SYNAS</name>